<evidence type="ECO:0000256" key="4">
    <source>
        <dbReference type="ARBA" id="ARBA00022840"/>
    </source>
</evidence>
<evidence type="ECO:0000256" key="6">
    <source>
        <dbReference type="ARBA" id="ARBA00037066"/>
    </source>
</evidence>
<name>A0AA41UC15_9HYPH</name>
<dbReference type="Pfam" id="PF00005">
    <property type="entry name" value="ABC_tran"/>
    <property type="match status" value="1"/>
</dbReference>
<dbReference type="GO" id="GO:0016887">
    <property type="term" value="F:ATP hydrolysis activity"/>
    <property type="evidence" value="ECO:0007669"/>
    <property type="project" value="InterPro"/>
</dbReference>
<dbReference type="InterPro" id="IPR003439">
    <property type="entry name" value="ABC_transporter-like_ATP-bd"/>
</dbReference>
<dbReference type="SUPFAM" id="SSF52540">
    <property type="entry name" value="P-loop containing nucleoside triphosphate hydrolases"/>
    <property type="match status" value="1"/>
</dbReference>
<dbReference type="AlphaFoldDB" id="A0AA41UC15"/>
<evidence type="ECO:0000256" key="1">
    <source>
        <dbReference type="ARBA" id="ARBA00005417"/>
    </source>
</evidence>
<dbReference type="EMBL" id="JALAZD010000001">
    <property type="protein sequence ID" value="MCI0125804.1"/>
    <property type="molecule type" value="Genomic_DNA"/>
</dbReference>
<dbReference type="Proteomes" id="UP001156140">
    <property type="component" value="Unassembled WGS sequence"/>
</dbReference>
<dbReference type="InterPro" id="IPR027417">
    <property type="entry name" value="P-loop_NTPase"/>
</dbReference>
<keyword evidence="9" id="KW-1185">Reference proteome</keyword>
<dbReference type="PROSITE" id="PS00211">
    <property type="entry name" value="ABC_TRANSPORTER_1"/>
    <property type="match status" value="1"/>
</dbReference>
<dbReference type="GO" id="GO:0005524">
    <property type="term" value="F:ATP binding"/>
    <property type="evidence" value="ECO:0007669"/>
    <property type="project" value="UniProtKB-KW"/>
</dbReference>
<organism evidence="8 9">
    <name type="scientific">Paradevosia shaoguanensis</name>
    <dbReference type="NCBI Taxonomy" id="1335043"/>
    <lineage>
        <taxon>Bacteria</taxon>
        <taxon>Pseudomonadati</taxon>
        <taxon>Pseudomonadota</taxon>
        <taxon>Alphaproteobacteria</taxon>
        <taxon>Hyphomicrobiales</taxon>
        <taxon>Devosiaceae</taxon>
        <taxon>Paradevosia</taxon>
    </lineage>
</organism>
<evidence type="ECO:0000259" key="7">
    <source>
        <dbReference type="PROSITE" id="PS50893"/>
    </source>
</evidence>
<comment type="similarity">
    <text evidence="1">Belongs to the ABC transporter superfamily.</text>
</comment>
<comment type="function">
    <text evidence="6">Part of the ABC transporter complex HmuTUV involved in hemin import. Responsible for energy coupling to the transport system.</text>
</comment>
<keyword evidence="2" id="KW-0813">Transport</keyword>
<evidence type="ECO:0000256" key="3">
    <source>
        <dbReference type="ARBA" id="ARBA00022741"/>
    </source>
</evidence>
<protein>
    <submittedName>
        <fullName evidence="8">Heme ABC transporter ATP-binding protein</fullName>
    </submittedName>
</protein>
<evidence type="ECO:0000313" key="9">
    <source>
        <dbReference type="Proteomes" id="UP001156140"/>
    </source>
</evidence>
<keyword evidence="3" id="KW-0547">Nucleotide-binding</keyword>
<dbReference type="InterPro" id="IPR017871">
    <property type="entry name" value="ABC_transporter-like_CS"/>
</dbReference>
<dbReference type="PANTHER" id="PTHR42794">
    <property type="entry name" value="HEMIN IMPORT ATP-BINDING PROTEIN HMUV"/>
    <property type="match status" value="1"/>
</dbReference>
<dbReference type="InterPro" id="IPR003593">
    <property type="entry name" value="AAA+_ATPase"/>
</dbReference>
<dbReference type="SMART" id="SM00382">
    <property type="entry name" value="AAA"/>
    <property type="match status" value="1"/>
</dbReference>
<dbReference type="RefSeq" id="WP_281734922.1">
    <property type="nucleotide sequence ID" value="NZ_JAKETQ010000001.1"/>
</dbReference>
<dbReference type="CDD" id="cd03214">
    <property type="entry name" value="ABC_Iron-Siderophores_B12_Hemin"/>
    <property type="match status" value="1"/>
</dbReference>
<dbReference type="PANTHER" id="PTHR42794:SF1">
    <property type="entry name" value="HEMIN IMPORT ATP-BINDING PROTEIN HMUV"/>
    <property type="match status" value="1"/>
</dbReference>
<reference evidence="8" key="1">
    <citation type="submission" date="2022-03" db="EMBL/GenBank/DDBJ databases">
        <title>The complete genome sequence of a Methyloterrigena soli.</title>
        <authorList>
            <person name="Zi Z."/>
        </authorList>
    </citation>
    <scope>NUCLEOTIDE SEQUENCE</scope>
    <source>
        <strain evidence="8">M48</strain>
    </source>
</reference>
<keyword evidence="5" id="KW-1278">Translocase</keyword>
<proteinExistence type="inferred from homology"/>
<keyword evidence="4 8" id="KW-0067">ATP-binding</keyword>
<evidence type="ECO:0000313" key="8">
    <source>
        <dbReference type="EMBL" id="MCI0125804.1"/>
    </source>
</evidence>
<dbReference type="NCBIfam" id="NF010068">
    <property type="entry name" value="PRK13548.1"/>
    <property type="match status" value="1"/>
</dbReference>
<dbReference type="Gene3D" id="3.40.50.300">
    <property type="entry name" value="P-loop containing nucleotide triphosphate hydrolases"/>
    <property type="match status" value="1"/>
</dbReference>
<comment type="caution">
    <text evidence="8">The sequence shown here is derived from an EMBL/GenBank/DDBJ whole genome shotgun (WGS) entry which is preliminary data.</text>
</comment>
<dbReference type="PROSITE" id="PS50893">
    <property type="entry name" value="ABC_TRANSPORTER_2"/>
    <property type="match status" value="1"/>
</dbReference>
<accession>A0AA41UC15</accession>
<feature type="domain" description="ABC transporter" evidence="7">
    <location>
        <begin position="2"/>
        <end position="240"/>
    </location>
</feature>
<gene>
    <name evidence="8" type="ORF">ML536_03075</name>
</gene>
<evidence type="ECO:0000256" key="2">
    <source>
        <dbReference type="ARBA" id="ARBA00022448"/>
    </source>
</evidence>
<sequence>MLAAHDVSVAIGDKIIIHEVAFSARPGEITTIIGPNGSGKTTLLKALCSDHSYTGHVTINGNDLKRLRPWQAASMRAVLPQSTTLSFPFTVREVVALGTTAGRSGVDNPDALPEEALERVDLAGFAGRFYQDLSGGEQQRVQLARVLCQVWRPVLDGAPRYLLLDEPVSSLDIKHQLAIMQIAREFAEAGGGVIAVLHDLNLAAMASDRILVMRKGQAVAFGTPGEVLRDEVINAVFDCNLKVGVVPRGDVPFVLPQSSAA</sequence>
<evidence type="ECO:0000256" key="5">
    <source>
        <dbReference type="ARBA" id="ARBA00022967"/>
    </source>
</evidence>